<dbReference type="NCBIfam" id="TIGR02435">
    <property type="entry name" value="CobG"/>
    <property type="match status" value="1"/>
</dbReference>
<keyword evidence="3" id="KW-0479">Metal-binding</keyword>
<evidence type="ECO:0000256" key="3">
    <source>
        <dbReference type="ARBA" id="ARBA00022723"/>
    </source>
</evidence>
<dbReference type="GO" id="GO:0043818">
    <property type="term" value="F:precorrin-3B synthase activity"/>
    <property type="evidence" value="ECO:0007669"/>
    <property type="project" value="UniProtKB-EC"/>
</dbReference>
<comment type="caution">
    <text evidence="8">The sequence shown here is derived from an EMBL/GenBank/DDBJ whole genome shotgun (WGS) entry which is preliminary data.</text>
</comment>
<keyword evidence="6" id="KW-0411">Iron-sulfur</keyword>
<dbReference type="EMBL" id="JAZHYN010000055">
    <property type="protein sequence ID" value="MEF3367727.1"/>
    <property type="molecule type" value="Genomic_DNA"/>
</dbReference>
<proteinExistence type="predicted"/>
<evidence type="ECO:0000256" key="6">
    <source>
        <dbReference type="ARBA" id="ARBA00023014"/>
    </source>
</evidence>
<evidence type="ECO:0000313" key="9">
    <source>
        <dbReference type="Proteomes" id="UP001350748"/>
    </source>
</evidence>
<evidence type="ECO:0000256" key="2">
    <source>
        <dbReference type="ARBA" id="ARBA00022617"/>
    </source>
</evidence>
<keyword evidence="2" id="KW-0349">Heme</keyword>
<dbReference type="Gene3D" id="3.90.480.10">
    <property type="entry name" value="Sulfite Reductase Hemoprotein,Domain 2"/>
    <property type="match status" value="1"/>
</dbReference>
<dbReference type="InterPro" id="IPR005117">
    <property type="entry name" value="NiRdtase/SiRdtase_haem-b_fer"/>
</dbReference>
<feature type="domain" description="Nitrite/Sulfite reductase ferredoxin-like" evidence="7">
    <location>
        <begin position="17"/>
        <end position="82"/>
    </location>
</feature>
<sequence length="427" mass="44656">MQLRPEIKGWCPGAHAPMQSGDGLLIRAKAIGSHMSAAQAREIARIAESCGNGLIDLSQRAQWQLRGMSEATLFEAQRRLDAIGLLAPDADAERVANIIASPLAGLDATAAFDANAMAVRLATALQSDPRLSALPTKFLFLIDDGGALSLAGAEADIRIEATKDGRVAIRLAGAPDLAAFVEPEEAMASALRLARAFIELRAAHAYVFRRVGALVETLGAEAMPRLAGLSFKRGAAVRPPTPPAQIYGAQRNGGVAYAGVAAPFGRWRARELAIIAELAAGDGMNELRLTPWRALLIPTPDEGAARRIIARAERLDFITSAGDERLAVVACPGAPECEQALGETRAYASRLAPLARRLGGADGVVLHLSGCAKGCAHPAAAPITLVVTENGFDLIENGEAGGAPRTSALTFDAVLHELAARAAERTS</sequence>
<dbReference type="EC" id="1.14.13.83" evidence="8"/>
<dbReference type="InterPro" id="IPR012798">
    <property type="entry name" value="Cbl_synth_CobG-like"/>
</dbReference>
<keyword evidence="1" id="KW-0004">4Fe-4S</keyword>
<dbReference type="SUPFAM" id="SSF55124">
    <property type="entry name" value="Nitrite/Sulfite reductase N-terminal domain-like"/>
    <property type="match status" value="2"/>
</dbReference>
<organism evidence="8 9">
    <name type="scientific">Methylocystis borbori</name>
    <dbReference type="NCBI Taxonomy" id="3118750"/>
    <lineage>
        <taxon>Bacteria</taxon>
        <taxon>Pseudomonadati</taxon>
        <taxon>Pseudomonadota</taxon>
        <taxon>Alphaproteobacteria</taxon>
        <taxon>Hyphomicrobiales</taxon>
        <taxon>Methylocystaceae</taxon>
        <taxon>Methylocystis</taxon>
    </lineage>
</organism>
<dbReference type="SUPFAM" id="SSF56014">
    <property type="entry name" value="Nitrite and sulphite reductase 4Fe-4S domain-like"/>
    <property type="match status" value="2"/>
</dbReference>
<accession>A0ABU7XK12</accession>
<dbReference type="PANTHER" id="PTHR32439:SF9">
    <property type="entry name" value="BLR3264 PROTEIN"/>
    <property type="match status" value="1"/>
</dbReference>
<evidence type="ECO:0000256" key="4">
    <source>
        <dbReference type="ARBA" id="ARBA00023002"/>
    </source>
</evidence>
<name>A0ABU7XK12_9HYPH</name>
<evidence type="ECO:0000313" key="8">
    <source>
        <dbReference type="EMBL" id="MEF3367727.1"/>
    </source>
</evidence>
<evidence type="ECO:0000259" key="7">
    <source>
        <dbReference type="Pfam" id="PF03460"/>
    </source>
</evidence>
<reference evidence="8 9" key="1">
    <citation type="submission" date="2024-02" db="EMBL/GenBank/DDBJ databases">
        <authorList>
            <person name="Grouzdev D."/>
        </authorList>
    </citation>
    <scope>NUCLEOTIDE SEQUENCE [LARGE SCALE GENOMIC DNA]</scope>
    <source>
        <strain evidence="8 9">9N</strain>
    </source>
</reference>
<evidence type="ECO:0000256" key="1">
    <source>
        <dbReference type="ARBA" id="ARBA00022485"/>
    </source>
</evidence>
<dbReference type="RefSeq" id="WP_332082769.1">
    <property type="nucleotide sequence ID" value="NZ_JAZHYN010000055.1"/>
</dbReference>
<keyword evidence="9" id="KW-1185">Reference proteome</keyword>
<dbReference type="Gene3D" id="3.30.413.10">
    <property type="entry name" value="Sulfite Reductase Hemoprotein, domain 1"/>
    <property type="match status" value="2"/>
</dbReference>
<dbReference type="PANTHER" id="PTHR32439">
    <property type="entry name" value="FERREDOXIN--NITRITE REDUCTASE, CHLOROPLASTIC"/>
    <property type="match status" value="1"/>
</dbReference>
<protein>
    <submittedName>
        <fullName evidence="8">Precorrin-3B synthase</fullName>
        <ecNumber evidence="8">1.14.13.83</ecNumber>
    </submittedName>
</protein>
<keyword evidence="5" id="KW-0408">Iron</keyword>
<keyword evidence="4 8" id="KW-0560">Oxidoreductase</keyword>
<evidence type="ECO:0000256" key="5">
    <source>
        <dbReference type="ARBA" id="ARBA00023004"/>
    </source>
</evidence>
<dbReference type="Pfam" id="PF03460">
    <property type="entry name" value="NIR_SIR_ferr"/>
    <property type="match status" value="1"/>
</dbReference>
<dbReference type="InterPro" id="IPR051329">
    <property type="entry name" value="NIR_SIR_4Fe-4S"/>
</dbReference>
<dbReference type="InterPro" id="IPR045854">
    <property type="entry name" value="NO2/SO3_Rdtase_4Fe4S_sf"/>
</dbReference>
<gene>
    <name evidence="8" type="primary">cobG</name>
    <name evidence="8" type="ORF">V3H18_14415</name>
</gene>
<dbReference type="InterPro" id="IPR036136">
    <property type="entry name" value="Nit/Sulf_reduc_fer-like_dom_sf"/>
</dbReference>
<dbReference type="Proteomes" id="UP001350748">
    <property type="component" value="Unassembled WGS sequence"/>
</dbReference>